<keyword evidence="7" id="KW-0812">Transmembrane</keyword>
<comment type="function">
    <text evidence="1">Accessory subunit of the mitochondrial membrane respiratory chain NADH dehydrogenase (Complex I), that is believed not to be involved in catalysis. Complex I functions in the transfer of electrons from NADH to the respiratory chain. The immediate electron acceptor for the enzyme is believed to be ubiquinone.</text>
</comment>
<evidence type="ECO:0000313" key="15">
    <source>
        <dbReference type="EMBL" id="KAG8200863.1"/>
    </source>
</evidence>
<evidence type="ECO:0000256" key="13">
    <source>
        <dbReference type="ARBA" id="ARBA00030217"/>
    </source>
</evidence>
<evidence type="ECO:0000256" key="7">
    <source>
        <dbReference type="ARBA" id="ARBA00022692"/>
    </source>
</evidence>
<dbReference type="PANTHER" id="PTHR15082:SF2">
    <property type="entry name" value="NADH DEHYDROGENASE [UBIQUINONE] 1 BETA SUBCOMPLEX SUBUNIT 3"/>
    <property type="match status" value="1"/>
</dbReference>
<keyword evidence="8" id="KW-0999">Mitochondrion inner membrane</keyword>
<evidence type="ECO:0000313" key="16">
    <source>
        <dbReference type="Proteomes" id="UP000827092"/>
    </source>
</evidence>
<evidence type="ECO:0000256" key="10">
    <source>
        <dbReference type="ARBA" id="ARBA00022989"/>
    </source>
</evidence>
<keyword evidence="16" id="KW-1185">Reference proteome</keyword>
<keyword evidence="10" id="KW-1133">Transmembrane helix</keyword>
<evidence type="ECO:0000256" key="3">
    <source>
        <dbReference type="ARBA" id="ARBA00005667"/>
    </source>
</evidence>
<comment type="similarity">
    <text evidence="3">Belongs to the complex I NDUFB3 subunit family.</text>
</comment>
<name>A0AAV6VXG6_9ARAC</name>
<evidence type="ECO:0000256" key="4">
    <source>
        <dbReference type="ARBA" id="ARBA00018680"/>
    </source>
</evidence>
<evidence type="ECO:0000256" key="14">
    <source>
        <dbReference type="ARBA" id="ARBA00032688"/>
    </source>
</evidence>
<evidence type="ECO:0000256" key="5">
    <source>
        <dbReference type="ARBA" id="ARBA00022448"/>
    </source>
</evidence>
<protein>
    <recommendedName>
        <fullName evidence="4">NADH dehydrogenase [ubiquinone] 1 beta subcomplex subunit 3</fullName>
    </recommendedName>
    <alternativeName>
        <fullName evidence="13">Complex I-B12</fullName>
    </alternativeName>
    <alternativeName>
        <fullName evidence="14">NADH-ubiquinone oxidoreductase B12 subunit</fullName>
    </alternativeName>
</protein>
<reference evidence="15 16" key="1">
    <citation type="journal article" date="2022" name="Nat. Ecol. Evol.">
        <title>A masculinizing supergene underlies an exaggerated male reproductive morph in a spider.</title>
        <authorList>
            <person name="Hendrickx F."/>
            <person name="De Corte Z."/>
            <person name="Sonet G."/>
            <person name="Van Belleghem S.M."/>
            <person name="Kostlbacher S."/>
            <person name="Vangestel C."/>
        </authorList>
    </citation>
    <scope>NUCLEOTIDE SEQUENCE [LARGE SCALE GENOMIC DNA]</scope>
    <source>
        <strain evidence="15">W744_W776</strain>
    </source>
</reference>
<dbReference type="GO" id="GO:0022900">
    <property type="term" value="P:electron transport chain"/>
    <property type="evidence" value="ECO:0007669"/>
    <property type="project" value="InterPro"/>
</dbReference>
<organism evidence="15 16">
    <name type="scientific">Oedothorax gibbosus</name>
    <dbReference type="NCBI Taxonomy" id="931172"/>
    <lineage>
        <taxon>Eukaryota</taxon>
        <taxon>Metazoa</taxon>
        <taxon>Ecdysozoa</taxon>
        <taxon>Arthropoda</taxon>
        <taxon>Chelicerata</taxon>
        <taxon>Arachnida</taxon>
        <taxon>Araneae</taxon>
        <taxon>Araneomorphae</taxon>
        <taxon>Entelegynae</taxon>
        <taxon>Araneoidea</taxon>
        <taxon>Linyphiidae</taxon>
        <taxon>Erigoninae</taxon>
        <taxon>Oedothorax</taxon>
    </lineage>
</organism>
<keyword evidence="6" id="KW-0679">Respiratory chain</keyword>
<evidence type="ECO:0000256" key="8">
    <source>
        <dbReference type="ARBA" id="ARBA00022792"/>
    </source>
</evidence>
<keyword evidence="5" id="KW-0813">Transport</keyword>
<dbReference type="PANTHER" id="PTHR15082">
    <property type="entry name" value="NADH-UBIQUINONE OXIDOREDUCTASE B12 SUBUNIT"/>
    <property type="match status" value="1"/>
</dbReference>
<evidence type="ECO:0000256" key="1">
    <source>
        <dbReference type="ARBA" id="ARBA00003195"/>
    </source>
</evidence>
<comment type="subcellular location">
    <subcellularLocation>
        <location evidence="2">Mitochondrion inner membrane</location>
        <topology evidence="2">Single-pass membrane protein</topology>
        <orientation evidence="2">Matrix side</orientation>
    </subcellularLocation>
</comment>
<dbReference type="Proteomes" id="UP000827092">
    <property type="component" value="Unassembled WGS sequence"/>
</dbReference>
<evidence type="ECO:0000256" key="11">
    <source>
        <dbReference type="ARBA" id="ARBA00023128"/>
    </source>
</evidence>
<keyword evidence="12" id="KW-0472">Membrane</keyword>
<accession>A0AAV6VXG6</accession>
<comment type="caution">
    <text evidence="15">The sequence shown here is derived from an EMBL/GenBank/DDBJ whole genome shotgun (WGS) entry which is preliminary data.</text>
</comment>
<dbReference type="GO" id="GO:0005743">
    <property type="term" value="C:mitochondrial inner membrane"/>
    <property type="evidence" value="ECO:0007669"/>
    <property type="project" value="UniProtKB-SubCell"/>
</dbReference>
<sequence>MGGGHPPEVPDYRIYKVKGVRQLERVQRMLAQHGLTDPWLRNEVWRYPPGSSSKPWKLLNETMFRRIGVGFCLAVATVIGEKIYHHYYPEKPHHH</sequence>
<gene>
    <name evidence="15" type="ORF">JTE90_015768</name>
</gene>
<evidence type="ECO:0000256" key="6">
    <source>
        <dbReference type="ARBA" id="ARBA00022660"/>
    </source>
</evidence>
<proteinExistence type="inferred from homology"/>
<evidence type="ECO:0000256" key="2">
    <source>
        <dbReference type="ARBA" id="ARBA00004298"/>
    </source>
</evidence>
<dbReference type="Pfam" id="PF08122">
    <property type="entry name" value="NDUF_B12"/>
    <property type="match status" value="1"/>
</dbReference>
<dbReference type="EMBL" id="JAFNEN010000012">
    <property type="protein sequence ID" value="KAG8200863.1"/>
    <property type="molecule type" value="Genomic_DNA"/>
</dbReference>
<evidence type="ECO:0000256" key="9">
    <source>
        <dbReference type="ARBA" id="ARBA00022982"/>
    </source>
</evidence>
<dbReference type="GO" id="GO:0032981">
    <property type="term" value="P:mitochondrial respiratory chain complex I assembly"/>
    <property type="evidence" value="ECO:0007669"/>
    <property type="project" value="TreeGrafter"/>
</dbReference>
<dbReference type="AlphaFoldDB" id="A0AAV6VXG6"/>
<keyword evidence="11" id="KW-0496">Mitochondrion</keyword>
<keyword evidence="9" id="KW-0249">Electron transport</keyword>
<evidence type="ECO:0000256" key="12">
    <source>
        <dbReference type="ARBA" id="ARBA00023136"/>
    </source>
</evidence>
<dbReference type="InterPro" id="IPR012576">
    <property type="entry name" value="NDUFB3"/>
</dbReference>